<organism evidence="1 2">
    <name type="scientific">Haloferula helveola</name>
    <dbReference type="NCBI Taxonomy" id="490095"/>
    <lineage>
        <taxon>Bacteria</taxon>
        <taxon>Pseudomonadati</taxon>
        <taxon>Verrucomicrobiota</taxon>
        <taxon>Verrucomicrobiia</taxon>
        <taxon>Verrucomicrobiales</taxon>
        <taxon>Verrucomicrobiaceae</taxon>
        <taxon>Haloferula</taxon>
    </lineage>
</organism>
<dbReference type="Pfam" id="PF06258">
    <property type="entry name" value="Mito_fiss_Elm1"/>
    <property type="match status" value="1"/>
</dbReference>
<evidence type="ECO:0000313" key="2">
    <source>
        <dbReference type="Proteomes" id="UP001374893"/>
    </source>
</evidence>
<dbReference type="Proteomes" id="UP001374893">
    <property type="component" value="Chromosome"/>
</dbReference>
<protein>
    <submittedName>
        <fullName evidence="1">Mitochondrial fission ELM1</fullName>
    </submittedName>
</protein>
<proteinExistence type="predicted"/>
<evidence type="ECO:0000313" key="1">
    <source>
        <dbReference type="EMBL" id="BCX49773.1"/>
    </source>
</evidence>
<dbReference type="EMBL" id="AP024702">
    <property type="protein sequence ID" value="BCX49773.1"/>
    <property type="molecule type" value="Genomic_DNA"/>
</dbReference>
<keyword evidence="2" id="KW-1185">Reference proteome</keyword>
<gene>
    <name evidence="1" type="ORF">HAHE_36810</name>
</gene>
<sequence>MLTDGKPGHENQSLGLIEAIDKLTPVELRREKVERNAIAGLLRAQLPEVAPALIVGAGHSTHAPMLKLARQSGAPCVVLMKPSLPLSLFDLCLIPEHDIREKECPPNVEATIGAINRVPPPDGSPRRGGLILLGGPSSTHGWDADSIRESVTTIVSSCGDRPWRITDSRRTPDGQLSELAKACPALVCHPHADTGPEWLPQRLTEAAEVWVSEDSVSMIYESLSSGAKVGLFACPQKKTNRITRGVDRLSSEGWVTRFADWDPATGLTEPPRILRESDRCAGLVLGRFFPERLPKT</sequence>
<accession>A0ABM7RHR0</accession>
<dbReference type="InterPro" id="IPR009367">
    <property type="entry name" value="Elm1-like"/>
</dbReference>
<reference evidence="1 2" key="1">
    <citation type="submission" date="2021-06" db="EMBL/GenBank/DDBJ databases">
        <title>Complete genome of Haloferula helveola possessing various polysaccharide degrading enzymes.</title>
        <authorList>
            <person name="Takami H."/>
            <person name="Huang C."/>
            <person name="Hamasaki K."/>
        </authorList>
    </citation>
    <scope>NUCLEOTIDE SEQUENCE [LARGE SCALE GENOMIC DNA]</scope>
    <source>
        <strain evidence="1 2">CN-1</strain>
    </source>
</reference>
<name>A0ABM7RHR0_9BACT</name>